<dbReference type="AlphaFoldDB" id="A0A6J5XVN2"/>
<protein>
    <recommendedName>
        <fullName evidence="3">DDE Tnp4 domain-containing protein</fullName>
    </recommendedName>
</protein>
<gene>
    <name evidence="1" type="ORF">ORAREDHAP_LOCUS39629</name>
</gene>
<reference evidence="2" key="1">
    <citation type="journal article" date="2020" name="Genome Biol.">
        <title>Gamete binning: chromosome-level and haplotype-resolved genome assembly enabled by high-throughput single-cell sequencing of gamete genomes.</title>
        <authorList>
            <person name="Campoy J.A."/>
            <person name="Sun H."/>
            <person name="Goel M."/>
            <person name="Jiao W.-B."/>
            <person name="Folz-Donahue K."/>
            <person name="Wang N."/>
            <person name="Rubio M."/>
            <person name="Liu C."/>
            <person name="Kukat C."/>
            <person name="Ruiz D."/>
            <person name="Huettel B."/>
            <person name="Schneeberger K."/>
        </authorList>
    </citation>
    <scope>NUCLEOTIDE SEQUENCE [LARGE SCALE GENOMIC DNA]</scope>
    <source>
        <strain evidence="2">cv. Rojo Pasion</strain>
    </source>
</reference>
<sequence>MSSRFKQSGETISRYFNSILDGVIRLQGRLLKVPEPILDNCTDNRWRWFKKCLGALDGTYIRVRVPEQDKPRYRTRKGEVATNVLGVCTPDMKFIFVFPGWEDLRQILGCYEMQLVDQQD</sequence>
<proteinExistence type="predicted"/>
<accession>A0A6J5XVN2</accession>
<dbReference type="PANTHER" id="PTHR22930">
    <property type="match status" value="1"/>
</dbReference>
<evidence type="ECO:0008006" key="3">
    <source>
        <dbReference type="Google" id="ProtNLM"/>
    </source>
</evidence>
<dbReference type="InterPro" id="IPR045249">
    <property type="entry name" value="HARBI1-like"/>
</dbReference>
<keyword evidence="2" id="KW-1185">Reference proteome</keyword>
<dbReference type="Proteomes" id="UP000507245">
    <property type="component" value="Unassembled WGS sequence"/>
</dbReference>
<dbReference type="EMBL" id="CAEKKB010000006">
    <property type="protein sequence ID" value="CAB4315054.1"/>
    <property type="molecule type" value="Genomic_DNA"/>
</dbReference>
<evidence type="ECO:0000313" key="2">
    <source>
        <dbReference type="Proteomes" id="UP000507245"/>
    </source>
</evidence>
<dbReference type="PANTHER" id="PTHR22930:SF281">
    <property type="entry name" value="NUCLEASE"/>
    <property type="match status" value="1"/>
</dbReference>
<name>A0A6J5XVN2_PRUAR</name>
<evidence type="ECO:0000313" key="1">
    <source>
        <dbReference type="EMBL" id="CAB4315054.1"/>
    </source>
</evidence>
<organism evidence="1 2">
    <name type="scientific">Prunus armeniaca</name>
    <name type="common">Apricot</name>
    <name type="synonym">Armeniaca vulgaris</name>
    <dbReference type="NCBI Taxonomy" id="36596"/>
    <lineage>
        <taxon>Eukaryota</taxon>
        <taxon>Viridiplantae</taxon>
        <taxon>Streptophyta</taxon>
        <taxon>Embryophyta</taxon>
        <taxon>Tracheophyta</taxon>
        <taxon>Spermatophyta</taxon>
        <taxon>Magnoliopsida</taxon>
        <taxon>eudicotyledons</taxon>
        <taxon>Gunneridae</taxon>
        <taxon>Pentapetalae</taxon>
        <taxon>rosids</taxon>
        <taxon>fabids</taxon>
        <taxon>Rosales</taxon>
        <taxon>Rosaceae</taxon>
        <taxon>Amygdaloideae</taxon>
        <taxon>Amygdaleae</taxon>
        <taxon>Prunus</taxon>
    </lineage>
</organism>
<dbReference type="OrthoDB" id="1165026at2759"/>